<name>A0AAD3Y4N7_NEPGR</name>
<protein>
    <submittedName>
        <fullName evidence="2">Uncharacterized protein</fullName>
    </submittedName>
</protein>
<organism evidence="2 3">
    <name type="scientific">Nepenthes gracilis</name>
    <name type="common">Slender pitcher plant</name>
    <dbReference type="NCBI Taxonomy" id="150966"/>
    <lineage>
        <taxon>Eukaryota</taxon>
        <taxon>Viridiplantae</taxon>
        <taxon>Streptophyta</taxon>
        <taxon>Embryophyta</taxon>
        <taxon>Tracheophyta</taxon>
        <taxon>Spermatophyta</taxon>
        <taxon>Magnoliopsida</taxon>
        <taxon>eudicotyledons</taxon>
        <taxon>Gunneridae</taxon>
        <taxon>Pentapetalae</taxon>
        <taxon>Caryophyllales</taxon>
        <taxon>Nepenthaceae</taxon>
        <taxon>Nepenthes</taxon>
    </lineage>
</organism>
<evidence type="ECO:0000313" key="2">
    <source>
        <dbReference type="EMBL" id="GMH27390.1"/>
    </source>
</evidence>
<comment type="caution">
    <text evidence="2">The sequence shown here is derived from an EMBL/GenBank/DDBJ whole genome shotgun (WGS) entry which is preliminary data.</text>
</comment>
<dbReference type="EMBL" id="BSYO01000033">
    <property type="protein sequence ID" value="GMH27390.1"/>
    <property type="molecule type" value="Genomic_DNA"/>
</dbReference>
<dbReference type="AlphaFoldDB" id="A0AAD3Y4N7"/>
<evidence type="ECO:0000256" key="1">
    <source>
        <dbReference type="SAM" id="MobiDB-lite"/>
    </source>
</evidence>
<accession>A0AAD3Y4N7</accession>
<keyword evidence="3" id="KW-1185">Reference proteome</keyword>
<feature type="region of interest" description="Disordered" evidence="1">
    <location>
        <begin position="92"/>
        <end position="112"/>
    </location>
</feature>
<reference evidence="2" key="1">
    <citation type="submission" date="2023-05" db="EMBL/GenBank/DDBJ databases">
        <title>Nepenthes gracilis genome sequencing.</title>
        <authorList>
            <person name="Fukushima K."/>
        </authorList>
    </citation>
    <scope>NUCLEOTIDE SEQUENCE</scope>
    <source>
        <strain evidence="2">SING2019-196</strain>
    </source>
</reference>
<dbReference type="Proteomes" id="UP001279734">
    <property type="component" value="Unassembled WGS sequence"/>
</dbReference>
<evidence type="ECO:0000313" key="3">
    <source>
        <dbReference type="Proteomes" id="UP001279734"/>
    </source>
</evidence>
<feature type="compositionally biased region" description="Polar residues" evidence="1">
    <location>
        <begin position="102"/>
        <end position="112"/>
    </location>
</feature>
<sequence length="112" mass="12337">MKEDASENSPACLPVWKRKKLKEDLLHMLLKHWCSNQLASLFSLFPMLPIEEGEWALVVYTNPLRQNVVSNIYVDLAPSPALTIEVHFGSPISGNRGPAYTNGVSGTSSSVP</sequence>
<proteinExistence type="predicted"/>
<gene>
    <name evidence="2" type="ORF">Nepgr_029233</name>
</gene>